<feature type="transmembrane region" description="Helical" evidence="1">
    <location>
        <begin position="34"/>
        <end position="55"/>
    </location>
</feature>
<gene>
    <name evidence="2" type="ORF">LCMiAC01_04740</name>
</gene>
<keyword evidence="1" id="KW-0472">Membrane</keyword>
<reference evidence="2" key="1">
    <citation type="journal article" date="2019" name="MBio">
        <title>Virus Genomes from Deep Sea Sediments Expand the Ocean Megavirome and Support Independent Origins of Viral Gigantism.</title>
        <authorList>
            <person name="Backstrom D."/>
            <person name="Yutin N."/>
            <person name="Jorgensen S.L."/>
            <person name="Dharamshi J."/>
            <person name="Homa F."/>
            <person name="Zaremba-Niedwiedzka K."/>
            <person name="Spang A."/>
            <person name="Wolf Y.I."/>
            <person name="Koonin E.V."/>
            <person name="Ettema T.J."/>
        </authorList>
    </citation>
    <scope>NUCLEOTIDE SEQUENCE</scope>
</reference>
<feature type="transmembrane region" description="Helical" evidence="1">
    <location>
        <begin position="157"/>
        <end position="178"/>
    </location>
</feature>
<evidence type="ECO:0000256" key="1">
    <source>
        <dbReference type="SAM" id="Phobius"/>
    </source>
</evidence>
<feature type="transmembrane region" description="Helical" evidence="1">
    <location>
        <begin position="86"/>
        <end position="108"/>
    </location>
</feature>
<proteinExistence type="predicted"/>
<organism evidence="2">
    <name type="scientific">Mimivirus LCMiAC01</name>
    <dbReference type="NCBI Taxonomy" id="2506608"/>
    <lineage>
        <taxon>Viruses</taxon>
        <taxon>Varidnaviria</taxon>
        <taxon>Bamfordvirae</taxon>
        <taxon>Nucleocytoviricota</taxon>
        <taxon>Megaviricetes</taxon>
        <taxon>Imitervirales</taxon>
        <taxon>Mimiviridae</taxon>
        <taxon>Klosneuvirinae</taxon>
    </lineage>
</organism>
<keyword evidence="1" id="KW-1133">Transmembrane helix</keyword>
<name>A0A481YZV9_9VIRU</name>
<evidence type="ECO:0000313" key="2">
    <source>
        <dbReference type="EMBL" id="QBK88792.1"/>
    </source>
</evidence>
<keyword evidence="1" id="KW-0812">Transmembrane</keyword>
<protein>
    <submittedName>
        <fullName evidence="2">Uncharacterized protein</fullName>
    </submittedName>
</protein>
<dbReference type="EMBL" id="MK500398">
    <property type="protein sequence ID" value="QBK88792.1"/>
    <property type="molecule type" value="Genomic_DNA"/>
</dbReference>
<accession>A0A481YZV9</accession>
<feature type="transmembrane region" description="Helical" evidence="1">
    <location>
        <begin position="128"/>
        <end position="145"/>
    </location>
</feature>
<sequence length="182" mass="19840">MWGLIIIVTIIGLLAIRSIISMLNLSGDKHTNLLYLFSGTYILIIIFGTISYILANKDYEKKHGKSLSFYEFINAGKIDNNFFKRVMVGIGTGIVFGILDNSGLWFGMHALDPILPNGPLTRAGYGNVFSDTVSAFLATFAGNIISNVTKVTEDTPIWADAVGTFIGCLLGLYGSRFITGRT</sequence>